<dbReference type="InterPro" id="IPR050765">
    <property type="entry name" value="Riboflavin_Biosynth_HTPR"/>
</dbReference>
<dbReference type="Proteomes" id="UP000267249">
    <property type="component" value="Chromosome"/>
</dbReference>
<organism evidence="5 6">
    <name type="scientific">Synechococcus elongatus PCC 11801</name>
    <dbReference type="NCBI Taxonomy" id="2219813"/>
    <lineage>
        <taxon>Bacteria</taxon>
        <taxon>Bacillati</taxon>
        <taxon>Cyanobacteriota</taxon>
        <taxon>Cyanophyceae</taxon>
        <taxon>Synechococcales</taxon>
        <taxon>Synechococcaceae</taxon>
        <taxon>Synechococcus</taxon>
    </lineage>
</organism>
<evidence type="ECO:0000259" key="4">
    <source>
        <dbReference type="Pfam" id="PF01872"/>
    </source>
</evidence>
<evidence type="ECO:0000313" key="5">
    <source>
        <dbReference type="EMBL" id="AZB73108.1"/>
    </source>
</evidence>
<evidence type="ECO:0000256" key="1">
    <source>
        <dbReference type="ARBA" id="ARBA00005104"/>
    </source>
</evidence>
<dbReference type="RefSeq" id="WP_208673565.1">
    <property type="nucleotide sequence ID" value="NZ_CP030139.2"/>
</dbReference>
<evidence type="ECO:0000256" key="2">
    <source>
        <dbReference type="ARBA" id="ARBA00022857"/>
    </source>
</evidence>
<gene>
    <name evidence="5" type="ORF">DOP62_10640</name>
</gene>
<evidence type="ECO:0000256" key="3">
    <source>
        <dbReference type="ARBA" id="ARBA00023002"/>
    </source>
</evidence>
<dbReference type="Pfam" id="PF01872">
    <property type="entry name" value="RibD_C"/>
    <property type="match status" value="1"/>
</dbReference>
<dbReference type="SUPFAM" id="SSF53597">
    <property type="entry name" value="Dihydrofolate reductase-like"/>
    <property type="match status" value="1"/>
</dbReference>
<dbReference type="InterPro" id="IPR024072">
    <property type="entry name" value="DHFR-like_dom_sf"/>
</dbReference>
<keyword evidence="3" id="KW-0560">Oxidoreductase</keyword>
<accession>A0AAN1QPF1</accession>
<keyword evidence="2" id="KW-0521">NADP</keyword>
<dbReference type="InterPro" id="IPR002734">
    <property type="entry name" value="RibDG_C"/>
</dbReference>
<protein>
    <submittedName>
        <fullName evidence="5">Dihydrofolate reductase family protein</fullName>
    </submittedName>
</protein>
<dbReference type="PANTHER" id="PTHR38011">
    <property type="entry name" value="DIHYDROFOLATE REDUCTASE FAMILY PROTEIN (AFU_ORTHOLOGUE AFUA_8G06820)"/>
    <property type="match status" value="1"/>
</dbReference>
<comment type="pathway">
    <text evidence="1">Cofactor biosynthesis; riboflavin biosynthesis.</text>
</comment>
<dbReference type="GO" id="GO:0008703">
    <property type="term" value="F:5-amino-6-(5-phosphoribosylamino)uracil reductase activity"/>
    <property type="evidence" value="ECO:0007669"/>
    <property type="project" value="InterPro"/>
</dbReference>
<dbReference type="Gene3D" id="3.40.430.10">
    <property type="entry name" value="Dihydrofolate Reductase, subunit A"/>
    <property type="match status" value="1"/>
</dbReference>
<sequence>MRVVAVLATSLDGRIAEAAAIPARFGSKQDQQRLEAIVAQSDAVLMGAATLRAYGSCRSVTDPQLQQQRRDRDQPLQPVQIICSASGQIDQACRFFQQPVPRWLLTTEQGRDRWGSQSGFDRILTAGRAELDWEDAFTQFDLAWQQLAVLGGGQLLGSLLAADRIEELYLTLCPLLLGARPASPLVAGLHFSVADAPRWKLLSAEPVGDELFLHYRRR</sequence>
<evidence type="ECO:0000313" key="6">
    <source>
        <dbReference type="Proteomes" id="UP000267249"/>
    </source>
</evidence>
<dbReference type="GO" id="GO:0009231">
    <property type="term" value="P:riboflavin biosynthetic process"/>
    <property type="evidence" value="ECO:0007669"/>
    <property type="project" value="InterPro"/>
</dbReference>
<dbReference type="AlphaFoldDB" id="A0AAN1QPF1"/>
<name>A0AAN1QPF1_SYNEL</name>
<reference evidence="5 6" key="1">
    <citation type="journal article" date="2018" name="Sci. Rep.">
        <title>Genome Features and Biochemical Characteristics of a Robust, Fast Growing and Naturally Transformable Cyanobacterium Synechococcus elongatus PCC 11801 Isolated from India.</title>
        <authorList>
            <person name="Jaiswal D."/>
            <person name="Sengupta A."/>
            <person name="Sohoni S."/>
            <person name="Sengupta S."/>
            <person name="Phadnavis A.G."/>
            <person name="Pakrasi H.B."/>
            <person name="Wangikar P.P."/>
        </authorList>
    </citation>
    <scope>NUCLEOTIDE SEQUENCE [LARGE SCALE GENOMIC DNA]</scope>
    <source>
        <strain evidence="5 6">PCC 11801</strain>
    </source>
</reference>
<dbReference type="EMBL" id="CP030139">
    <property type="protein sequence ID" value="AZB73108.1"/>
    <property type="molecule type" value="Genomic_DNA"/>
</dbReference>
<feature type="domain" description="Bacterial bifunctional deaminase-reductase C-terminal" evidence="4">
    <location>
        <begin position="3"/>
        <end position="211"/>
    </location>
</feature>
<proteinExistence type="predicted"/>
<dbReference type="PANTHER" id="PTHR38011:SF7">
    <property type="entry name" value="2,5-DIAMINO-6-RIBOSYLAMINO-4(3H)-PYRIMIDINONE 5'-PHOSPHATE REDUCTASE"/>
    <property type="match status" value="1"/>
</dbReference>